<dbReference type="Proteomes" id="UP000256329">
    <property type="component" value="Unassembled WGS sequence"/>
</dbReference>
<evidence type="ECO:0000259" key="1">
    <source>
        <dbReference type="Pfam" id="PF10589"/>
    </source>
</evidence>
<sequence length="116" mass="12633">MCSGGAIPRCIVDLTAYYLGLALQEKCGECSGCREALPRIYELLRQISRGEGEISLLDELSSLAKQVLAGEACPASRIGARMVQEALANYDEEFAAHLTERYCPAGVCDIRYVVEV</sequence>
<evidence type="ECO:0000313" key="3">
    <source>
        <dbReference type="Proteomes" id="UP000256329"/>
    </source>
</evidence>
<keyword evidence="3" id="KW-1185">Reference proteome</keyword>
<name>A0A3D8P5P1_9THEO</name>
<accession>A0A3D8P5P1</accession>
<dbReference type="Gene3D" id="1.20.1440.230">
    <property type="entry name" value="NADH-ubiquinone oxidoreductase 51kDa subunit, iron-sulphur binding domain"/>
    <property type="match status" value="1"/>
</dbReference>
<dbReference type="EMBL" id="QSLN01000007">
    <property type="protein sequence ID" value="RDV83015.1"/>
    <property type="molecule type" value="Genomic_DNA"/>
</dbReference>
<reference evidence="2 3" key="1">
    <citation type="submission" date="2018-08" db="EMBL/GenBank/DDBJ databases">
        <title>Form III RuBisCO-mediated autotrophy in Thermodesulfobium bacteria.</title>
        <authorList>
            <person name="Toshchakov S.V."/>
            <person name="Kublanov I.V."/>
            <person name="Frolov E."/>
            <person name="Bonch-Osmolovskaya E.A."/>
            <person name="Tourova T.P."/>
            <person name="Chernych N.A."/>
            <person name="Lebedinsky A.V."/>
        </authorList>
    </citation>
    <scope>NUCLEOTIDE SEQUENCE [LARGE SCALE GENOMIC DNA]</scope>
    <source>
        <strain evidence="2 3">SR</strain>
    </source>
</reference>
<feature type="domain" description="NADH-ubiquinone oxidoreductase 51kDa subunit iron-sulphur binding" evidence="1">
    <location>
        <begin position="14"/>
        <end position="97"/>
    </location>
</feature>
<dbReference type="Pfam" id="PF10589">
    <property type="entry name" value="NADH_4Fe-4S"/>
    <property type="match status" value="1"/>
</dbReference>
<dbReference type="SUPFAM" id="SSF140490">
    <property type="entry name" value="Nqo1C-terminal domain-like"/>
    <property type="match status" value="1"/>
</dbReference>
<dbReference type="GO" id="GO:0051539">
    <property type="term" value="F:4 iron, 4 sulfur cluster binding"/>
    <property type="evidence" value="ECO:0007669"/>
    <property type="project" value="InterPro"/>
</dbReference>
<organism evidence="2 3">
    <name type="scientific">Ammonifex thiophilus</name>
    <dbReference type="NCBI Taxonomy" id="444093"/>
    <lineage>
        <taxon>Bacteria</taxon>
        <taxon>Bacillati</taxon>
        <taxon>Bacillota</taxon>
        <taxon>Clostridia</taxon>
        <taxon>Thermoanaerobacterales</taxon>
        <taxon>Thermoanaerobacteraceae</taxon>
        <taxon>Ammonifex</taxon>
    </lineage>
</organism>
<dbReference type="AlphaFoldDB" id="A0A3D8P5P1"/>
<dbReference type="InterPro" id="IPR037207">
    <property type="entry name" value="Nuop51_4Fe4S-bd_sf"/>
</dbReference>
<dbReference type="RefSeq" id="WP_115792659.1">
    <property type="nucleotide sequence ID" value="NZ_QSLN01000007.1"/>
</dbReference>
<protein>
    <recommendedName>
        <fullName evidence="1">NADH-ubiquinone oxidoreductase 51kDa subunit iron-sulphur binding domain-containing protein</fullName>
    </recommendedName>
</protein>
<proteinExistence type="predicted"/>
<gene>
    <name evidence="2" type="ORF">DXX99_06345</name>
</gene>
<evidence type="ECO:0000313" key="2">
    <source>
        <dbReference type="EMBL" id="RDV83015.1"/>
    </source>
</evidence>
<dbReference type="InterPro" id="IPR019575">
    <property type="entry name" value="Nuop51_4Fe4S-bd"/>
</dbReference>
<comment type="caution">
    <text evidence="2">The sequence shown here is derived from an EMBL/GenBank/DDBJ whole genome shotgun (WGS) entry which is preliminary data.</text>
</comment>
<dbReference type="OrthoDB" id="1724200at2"/>